<dbReference type="EMBL" id="QXTE01000542">
    <property type="protein sequence ID" value="TFJ97024.1"/>
    <property type="molecule type" value="Genomic_DNA"/>
</dbReference>
<dbReference type="STRING" id="55544.A0A4D9DID4"/>
<protein>
    <submittedName>
        <fullName evidence="2">Corticosteroid 11-beta-dehydrogenase isozyme 1-like</fullName>
    </submittedName>
</protein>
<evidence type="ECO:0000256" key="1">
    <source>
        <dbReference type="SAM" id="Coils"/>
    </source>
</evidence>
<evidence type="ECO:0000313" key="3">
    <source>
        <dbReference type="Proteomes" id="UP000297703"/>
    </source>
</evidence>
<organism evidence="2 3">
    <name type="scientific">Platysternon megacephalum</name>
    <name type="common">big-headed turtle</name>
    <dbReference type="NCBI Taxonomy" id="55544"/>
    <lineage>
        <taxon>Eukaryota</taxon>
        <taxon>Metazoa</taxon>
        <taxon>Chordata</taxon>
        <taxon>Craniata</taxon>
        <taxon>Vertebrata</taxon>
        <taxon>Euteleostomi</taxon>
        <taxon>Archelosauria</taxon>
        <taxon>Testudinata</taxon>
        <taxon>Testudines</taxon>
        <taxon>Cryptodira</taxon>
        <taxon>Durocryptodira</taxon>
        <taxon>Testudinoidea</taxon>
        <taxon>Platysternidae</taxon>
        <taxon>Platysternon</taxon>
    </lineage>
</organism>
<name>A0A4D9DID4_9SAUR</name>
<keyword evidence="1" id="KW-0175">Coiled coil</keyword>
<reference evidence="2 3" key="1">
    <citation type="submission" date="2019-04" db="EMBL/GenBank/DDBJ databases">
        <title>Draft genome of the big-headed turtle Platysternon megacephalum.</title>
        <authorList>
            <person name="Gong S."/>
        </authorList>
    </citation>
    <scope>NUCLEOTIDE SEQUENCE [LARGE SCALE GENOMIC DNA]</scope>
    <source>
        <strain evidence="2">DO16091913</strain>
        <tissue evidence="2">Muscle</tissue>
    </source>
</reference>
<evidence type="ECO:0000313" key="2">
    <source>
        <dbReference type="EMBL" id="TFJ97024.1"/>
    </source>
</evidence>
<reference evidence="2 3" key="2">
    <citation type="submission" date="2019-04" db="EMBL/GenBank/DDBJ databases">
        <title>The genome sequence of big-headed turtle.</title>
        <authorList>
            <person name="Gong S."/>
        </authorList>
    </citation>
    <scope>NUCLEOTIDE SEQUENCE [LARGE SCALE GENOMIC DNA]</scope>
    <source>
        <strain evidence="2">DO16091913</strain>
        <tissue evidence="2">Muscle</tissue>
    </source>
</reference>
<keyword evidence="3" id="KW-1185">Reference proteome</keyword>
<dbReference type="AlphaFoldDB" id="A0A4D9DID4"/>
<dbReference type="Proteomes" id="UP000297703">
    <property type="component" value="Unassembled WGS sequence"/>
</dbReference>
<sequence length="234" mass="26286">MRDPFFNSLGVTTSMRKSQELEGGVQRCEKGKAQAVVESPSELEKRISDFSQKRIVLEKILREFKDVDKGPMEISPELRMRLSICSQQNIILKAILRKFIGTEKGLRMGNGDVSMSAGGDGLKQIQTRLQTLKEEREKLLGLKVSAEGKSREYLIPCPPNWRENGDQIQAHMEALKEERDELEECKDMEEGRSKEYLDIGNALSRHVAPSDSFPTRGTILGWGPGISKLPRAVA</sequence>
<proteinExistence type="predicted"/>
<comment type="caution">
    <text evidence="2">The sequence shown here is derived from an EMBL/GenBank/DDBJ whole genome shotgun (WGS) entry which is preliminary data.</text>
</comment>
<accession>A0A4D9DID4</accession>
<gene>
    <name evidence="2" type="ORF">DR999_PMT21158</name>
</gene>
<feature type="coiled-coil region" evidence="1">
    <location>
        <begin position="122"/>
        <end position="192"/>
    </location>
</feature>